<gene>
    <name evidence="8" type="ORF">GGR03_000061</name>
</gene>
<dbReference type="InterPro" id="IPR029063">
    <property type="entry name" value="SAM-dependent_MTases_sf"/>
</dbReference>
<reference evidence="8 9" key="1">
    <citation type="submission" date="2020-08" db="EMBL/GenBank/DDBJ databases">
        <title>Genomic Encyclopedia of Type Strains, Phase IV (KMG-IV): sequencing the most valuable type-strain genomes for metagenomic binning, comparative biology and taxonomic classification.</title>
        <authorList>
            <person name="Goeker M."/>
        </authorList>
    </citation>
    <scope>NUCLEOTIDE SEQUENCE [LARGE SCALE GENOMIC DNA]</scope>
    <source>
        <strain evidence="8 9">DSM 103570</strain>
    </source>
</reference>
<dbReference type="Pfam" id="PF25371">
    <property type="entry name" value="DUF7884"/>
    <property type="match status" value="1"/>
</dbReference>
<dbReference type="PIRSF" id="PIRSF003085">
    <property type="entry name" value="CMAS"/>
    <property type="match status" value="1"/>
</dbReference>
<sequence length="429" mass="48601">MNRILSVFLSHLFKTGNLTITDASGGVTQWGDGTGEKLHIRFNTKAAERAVALHPSLKFGEAYMDGGLDVVSGSIYDVLALIFANADRGDAAREPWMRAIARMRLLYRRYIQNNTPRRARANVQHHYDLSGALYDLFLDADRQYSCAYFERPGASLEEAQLAKKRHIAAKLNFDRPGLRALDIGCGWGGMGLYLAGQLQAEVTGITLSDEQLAVARKRAEDAGLADRAKFRIEDYRDVKGQFDRIVSVGMFEHVGVDFYEAYFSRCAELLEADGVMLLHTIGRFEEPTNTNSFIAKYIFPGGYIPSLSQMTAAIERAGLIVTDVEVLRLHYAETLRHWRERFAARRDEAKALYDERFCRMWEFYLAASEGSFRWQDLVVFQVQLTKSRDALPLTRDYMFEAEARLRQRDDPDAAAASREGTWPERCAAE</sequence>
<dbReference type="GO" id="GO:0032259">
    <property type="term" value="P:methylation"/>
    <property type="evidence" value="ECO:0007669"/>
    <property type="project" value="UniProtKB-KW"/>
</dbReference>
<evidence type="ECO:0000259" key="7">
    <source>
        <dbReference type="Pfam" id="PF25371"/>
    </source>
</evidence>
<dbReference type="Gene3D" id="3.40.50.150">
    <property type="entry name" value="Vaccinia Virus protein VP39"/>
    <property type="match status" value="1"/>
</dbReference>
<dbReference type="InterPro" id="IPR003333">
    <property type="entry name" value="CMAS"/>
</dbReference>
<dbReference type="EMBL" id="JACIEM010000001">
    <property type="protein sequence ID" value="MBB4001014.1"/>
    <property type="molecule type" value="Genomic_DNA"/>
</dbReference>
<evidence type="ECO:0000256" key="3">
    <source>
        <dbReference type="ARBA" id="ARBA00022679"/>
    </source>
</evidence>
<dbReference type="InterPro" id="IPR050723">
    <property type="entry name" value="CFA/CMAS"/>
</dbReference>
<dbReference type="AlphaFoldDB" id="A0A7W6H9B0"/>
<dbReference type="EC" id="2.1.1.79" evidence="8"/>
<feature type="region of interest" description="Disordered" evidence="6">
    <location>
        <begin position="409"/>
        <end position="429"/>
    </location>
</feature>
<evidence type="ECO:0000256" key="5">
    <source>
        <dbReference type="ARBA" id="ARBA00023098"/>
    </source>
</evidence>
<name>A0A7W6H9B0_9HYPH</name>
<proteinExistence type="inferred from homology"/>
<keyword evidence="2 8" id="KW-0489">Methyltransferase</keyword>
<dbReference type="PANTHER" id="PTHR43667:SF1">
    <property type="entry name" value="CYCLOPROPANE-FATTY-ACYL-PHOSPHOLIPID SYNTHASE"/>
    <property type="match status" value="1"/>
</dbReference>
<dbReference type="CDD" id="cd02440">
    <property type="entry name" value="AdoMet_MTases"/>
    <property type="match status" value="1"/>
</dbReference>
<evidence type="ECO:0000256" key="1">
    <source>
        <dbReference type="ARBA" id="ARBA00010815"/>
    </source>
</evidence>
<keyword evidence="9" id="KW-1185">Reference proteome</keyword>
<dbReference type="GO" id="GO:0008825">
    <property type="term" value="F:cyclopropane-fatty-acyl-phospholipid synthase activity"/>
    <property type="evidence" value="ECO:0007669"/>
    <property type="project" value="UniProtKB-EC"/>
</dbReference>
<dbReference type="Proteomes" id="UP000588647">
    <property type="component" value="Unassembled WGS sequence"/>
</dbReference>
<evidence type="ECO:0000313" key="8">
    <source>
        <dbReference type="EMBL" id="MBB4001014.1"/>
    </source>
</evidence>
<comment type="caution">
    <text evidence="8">The sequence shown here is derived from an EMBL/GenBank/DDBJ whole genome shotgun (WGS) entry which is preliminary data.</text>
</comment>
<organism evidence="8 9">
    <name type="scientific">Aurantimonas endophytica</name>
    <dbReference type="NCBI Taxonomy" id="1522175"/>
    <lineage>
        <taxon>Bacteria</taxon>
        <taxon>Pseudomonadati</taxon>
        <taxon>Pseudomonadota</taxon>
        <taxon>Alphaproteobacteria</taxon>
        <taxon>Hyphomicrobiales</taxon>
        <taxon>Aurantimonadaceae</taxon>
        <taxon>Aurantimonas</taxon>
    </lineage>
</organism>
<dbReference type="RefSeq" id="WP_183205267.1">
    <property type="nucleotide sequence ID" value="NZ_JAAAMM010000001.1"/>
</dbReference>
<dbReference type="SUPFAM" id="SSF53335">
    <property type="entry name" value="S-adenosyl-L-methionine-dependent methyltransferases"/>
    <property type="match status" value="1"/>
</dbReference>
<dbReference type="GO" id="GO:0008610">
    <property type="term" value="P:lipid biosynthetic process"/>
    <property type="evidence" value="ECO:0007669"/>
    <property type="project" value="InterPro"/>
</dbReference>
<dbReference type="Pfam" id="PF02353">
    <property type="entry name" value="CMAS"/>
    <property type="match status" value="1"/>
</dbReference>
<evidence type="ECO:0000256" key="6">
    <source>
        <dbReference type="SAM" id="MobiDB-lite"/>
    </source>
</evidence>
<keyword evidence="3 8" id="KW-0808">Transferase</keyword>
<evidence type="ECO:0000313" key="9">
    <source>
        <dbReference type="Proteomes" id="UP000588647"/>
    </source>
</evidence>
<protein>
    <submittedName>
        <fullName evidence="8">Cyclopropane-fatty-acyl-phospholipid synthase</fullName>
        <ecNumber evidence="8">2.1.1.79</ecNumber>
    </submittedName>
</protein>
<keyword evidence="4" id="KW-0949">S-adenosyl-L-methionine</keyword>
<comment type="similarity">
    <text evidence="1">Belongs to the CFA/CMAS family.</text>
</comment>
<evidence type="ECO:0000256" key="2">
    <source>
        <dbReference type="ARBA" id="ARBA00022603"/>
    </source>
</evidence>
<keyword evidence="5" id="KW-0443">Lipid metabolism</keyword>
<dbReference type="PANTHER" id="PTHR43667">
    <property type="entry name" value="CYCLOPROPANE-FATTY-ACYL-PHOSPHOLIPID SYNTHASE"/>
    <property type="match status" value="1"/>
</dbReference>
<feature type="domain" description="DUF7884" evidence="7">
    <location>
        <begin position="8"/>
        <end position="87"/>
    </location>
</feature>
<evidence type="ECO:0000256" key="4">
    <source>
        <dbReference type="ARBA" id="ARBA00022691"/>
    </source>
</evidence>
<accession>A0A7W6H9B0</accession>
<dbReference type="InterPro" id="IPR057206">
    <property type="entry name" value="DUF7884"/>
</dbReference>